<reference evidence="4 5" key="1">
    <citation type="journal article" date="2020" name="Nat. Food">
        <title>A phased Vanilla planifolia genome enables genetic improvement of flavour and production.</title>
        <authorList>
            <person name="Hasing T."/>
            <person name="Tang H."/>
            <person name="Brym M."/>
            <person name="Khazi F."/>
            <person name="Huang T."/>
            <person name="Chambers A.H."/>
        </authorList>
    </citation>
    <scope>NUCLEOTIDE SEQUENCE [LARGE SCALE GENOMIC DNA]</scope>
    <source>
        <tissue evidence="2">Leaf</tissue>
    </source>
</reference>
<feature type="transmembrane region" description="Helical" evidence="1">
    <location>
        <begin position="6"/>
        <end position="30"/>
    </location>
</feature>
<evidence type="ECO:0000313" key="5">
    <source>
        <dbReference type="Proteomes" id="UP000639772"/>
    </source>
</evidence>
<dbReference type="Proteomes" id="UP000636800">
    <property type="component" value="Chromosome 7"/>
</dbReference>
<proteinExistence type="predicted"/>
<dbReference type="EMBL" id="JADCNL010000007">
    <property type="protein sequence ID" value="KAG0473541.1"/>
    <property type="molecule type" value="Genomic_DNA"/>
</dbReference>
<keyword evidence="1" id="KW-1133">Transmembrane helix</keyword>
<sequence>MAGEVSFVYLAVIAVLATCTGIVVSFLIVFTFHQSHLLFGHAGPQPGDMETPLEPIHGEVEGKAGGGGGREMIGYCGWQSLEGT</sequence>
<evidence type="ECO:0000313" key="4">
    <source>
        <dbReference type="Proteomes" id="UP000636800"/>
    </source>
</evidence>
<dbReference type="EMBL" id="JADCNM010000128">
    <property type="protein sequence ID" value="KAG0450387.1"/>
    <property type="molecule type" value="Genomic_DNA"/>
</dbReference>
<gene>
    <name evidence="3" type="ORF">HPP92_015398</name>
    <name evidence="2" type="ORF">HPP92_026798</name>
</gene>
<protein>
    <submittedName>
        <fullName evidence="2">Uncharacterized protein</fullName>
    </submittedName>
</protein>
<keyword evidence="4" id="KW-1185">Reference proteome</keyword>
<comment type="caution">
    <text evidence="2">The sequence shown here is derived from an EMBL/GenBank/DDBJ whole genome shotgun (WGS) entry which is preliminary data.</text>
</comment>
<dbReference type="Proteomes" id="UP000639772">
    <property type="component" value="Unassembled WGS sequence"/>
</dbReference>
<dbReference type="AlphaFoldDB" id="A0A835PHD7"/>
<organism evidence="2 5">
    <name type="scientific">Vanilla planifolia</name>
    <name type="common">Vanilla</name>
    <dbReference type="NCBI Taxonomy" id="51239"/>
    <lineage>
        <taxon>Eukaryota</taxon>
        <taxon>Viridiplantae</taxon>
        <taxon>Streptophyta</taxon>
        <taxon>Embryophyta</taxon>
        <taxon>Tracheophyta</taxon>
        <taxon>Spermatophyta</taxon>
        <taxon>Magnoliopsida</taxon>
        <taxon>Liliopsida</taxon>
        <taxon>Asparagales</taxon>
        <taxon>Orchidaceae</taxon>
        <taxon>Vanilloideae</taxon>
        <taxon>Vanilleae</taxon>
        <taxon>Vanilla</taxon>
    </lineage>
</organism>
<name>A0A835PHD7_VANPL</name>
<accession>A0A835PHD7</accession>
<evidence type="ECO:0000256" key="1">
    <source>
        <dbReference type="SAM" id="Phobius"/>
    </source>
</evidence>
<evidence type="ECO:0000313" key="2">
    <source>
        <dbReference type="EMBL" id="KAG0450387.1"/>
    </source>
</evidence>
<keyword evidence="1" id="KW-0472">Membrane</keyword>
<evidence type="ECO:0000313" key="3">
    <source>
        <dbReference type="EMBL" id="KAG0473541.1"/>
    </source>
</evidence>
<keyword evidence="1" id="KW-0812">Transmembrane</keyword>